<dbReference type="OMA" id="VAPARCE"/>
<dbReference type="InterPro" id="IPR023796">
    <property type="entry name" value="Serpin_dom"/>
</dbReference>
<accession>A0A7I4YKF7</accession>
<dbReference type="AlphaFoldDB" id="A0A7I4YKF7"/>
<dbReference type="PANTHER" id="PTHR11461">
    <property type="entry name" value="SERINE PROTEASE INHIBITOR, SERPIN"/>
    <property type="match status" value="1"/>
</dbReference>
<proteinExistence type="predicted"/>
<evidence type="ECO:0000313" key="3">
    <source>
        <dbReference type="WBParaSite" id="HCON_00112000-00001"/>
    </source>
</evidence>
<dbReference type="Gene3D" id="2.30.39.10">
    <property type="entry name" value="Alpha-1-antitrypsin, domain 1"/>
    <property type="match status" value="1"/>
</dbReference>
<sequence length="501" mass="56600">MASDSDTPVLGTELNLTQEQVNSYNEALMDYGLYVMSESVPLVLDTSLLTADDKDALSNSSPMCNICVNPLQAIRAWALLSLTAAGKTAKAAKKFLRRLMGGLVSEDELIHGTLRALHALMGERKPPSACLRLFVEHQPAVPVKKDVLAEINFYYGSIKNPRSVFVETGFAGDDDGLASIARINAEVEESTGGRVNFVVREDNGPNRRAQMVLVSASDCTFFWRFDGKRGPLQRCQFYDTSASDIDAMSYIEVWPCEGLFRYSSSDGEQLLELESYEEGFKLYLYKTKGTKLTTKAFLQAIDTQLGAKSQLKVCVPRPPVMCPLRMSECTNKKKSKYGFCRIFDREKSDLTGIFYRSHSFYPYFITLWEHYHKARFIIESEKPESVDKRPKSAFVGSKLNCTVEQRLLRKKYQKEVAPARCEKLNLYKYYDCEPKDLTVINPHTPQIEPPHLDDTYVRFDMPFFFMVTKEGPFGRIVQCIGRFNNVSAVHRSTGKSGSVDV</sequence>
<keyword evidence="2" id="KW-1185">Reference proteome</keyword>
<evidence type="ECO:0000313" key="2">
    <source>
        <dbReference type="Proteomes" id="UP000025227"/>
    </source>
</evidence>
<dbReference type="GO" id="GO:0004867">
    <property type="term" value="F:serine-type endopeptidase inhibitor activity"/>
    <property type="evidence" value="ECO:0007669"/>
    <property type="project" value="InterPro"/>
</dbReference>
<dbReference type="SUPFAM" id="SSF56574">
    <property type="entry name" value="Serpins"/>
    <property type="match status" value="1"/>
</dbReference>
<dbReference type="InterPro" id="IPR042178">
    <property type="entry name" value="Serpin_sf_1"/>
</dbReference>
<dbReference type="GO" id="GO:0005615">
    <property type="term" value="C:extracellular space"/>
    <property type="evidence" value="ECO:0007669"/>
    <property type="project" value="InterPro"/>
</dbReference>
<dbReference type="Gene3D" id="3.30.497.10">
    <property type="entry name" value="Antithrombin, subunit I, domain 2"/>
    <property type="match status" value="1"/>
</dbReference>
<dbReference type="WBParaSite" id="HCON_00112000-00001">
    <property type="protein sequence ID" value="HCON_00112000-00001"/>
    <property type="gene ID" value="HCON_00112000"/>
</dbReference>
<reference evidence="3" key="1">
    <citation type="submission" date="2020-12" db="UniProtKB">
        <authorList>
            <consortium name="WormBaseParasite"/>
        </authorList>
    </citation>
    <scope>IDENTIFICATION</scope>
    <source>
        <strain evidence="3">MHco3</strain>
    </source>
</reference>
<evidence type="ECO:0000259" key="1">
    <source>
        <dbReference type="Pfam" id="PF00079"/>
    </source>
</evidence>
<dbReference type="PANTHER" id="PTHR11461:SF338">
    <property type="entry name" value="CAPSID PROTEIN-RELATED"/>
    <property type="match status" value="1"/>
</dbReference>
<organism evidence="2 3">
    <name type="scientific">Haemonchus contortus</name>
    <name type="common">Barber pole worm</name>
    <dbReference type="NCBI Taxonomy" id="6289"/>
    <lineage>
        <taxon>Eukaryota</taxon>
        <taxon>Metazoa</taxon>
        <taxon>Ecdysozoa</taxon>
        <taxon>Nematoda</taxon>
        <taxon>Chromadorea</taxon>
        <taxon>Rhabditida</taxon>
        <taxon>Rhabditina</taxon>
        <taxon>Rhabditomorpha</taxon>
        <taxon>Strongyloidea</taxon>
        <taxon>Trichostrongylidae</taxon>
        <taxon>Haemonchus</taxon>
    </lineage>
</organism>
<dbReference type="InterPro" id="IPR000215">
    <property type="entry name" value="Serpin_fam"/>
</dbReference>
<dbReference type="InterPro" id="IPR042185">
    <property type="entry name" value="Serpin_sf_2"/>
</dbReference>
<protein>
    <submittedName>
        <fullName evidence="3">SERPIN domain-containing protein</fullName>
    </submittedName>
</protein>
<dbReference type="Pfam" id="PF00079">
    <property type="entry name" value="Serpin"/>
    <property type="match status" value="1"/>
</dbReference>
<dbReference type="OrthoDB" id="5821868at2759"/>
<name>A0A7I4YKF7_HAECO</name>
<dbReference type="InterPro" id="IPR036186">
    <property type="entry name" value="Serpin_sf"/>
</dbReference>
<feature type="domain" description="Serpin" evidence="1">
    <location>
        <begin position="56"/>
        <end position="354"/>
    </location>
</feature>
<dbReference type="Proteomes" id="UP000025227">
    <property type="component" value="Unplaced"/>
</dbReference>